<evidence type="ECO:0000313" key="9">
    <source>
        <dbReference type="EMBL" id="MFC7666429.1"/>
    </source>
</evidence>
<keyword evidence="2" id="KW-0479">Metal-binding</keyword>
<reference evidence="10" key="1">
    <citation type="journal article" date="2019" name="Int. J. Syst. Evol. Microbiol.">
        <title>The Global Catalogue of Microorganisms (GCM) 10K type strain sequencing project: providing services to taxonomists for standard genome sequencing and annotation.</title>
        <authorList>
            <consortium name="The Broad Institute Genomics Platform"/>
            <consortium name="The Broad Institute Genome Sequencing Center for Infectious Disease"/>
            <person name="Wu L."/>
            <person name="Ma J."/>
        </authorList>
    </citation>
    <scope>NUCLEOTIDE SEQUENCE [LARGE SCALE GENOMIC DNA]</scope>
    <source>
        <strain evidence="10">JCM 19635</strain>
    </source>
</reference>
<evidence type="ECO:0000256" key="2">
    <source>
        <dbReference type="ARBA" id="ARBA00022723"/>
    </source>
</evidence>
<keyword evidence="5" id="KW-0482">Metalloprotease</keyword>
<evidence type="ECO:0000313" key="10">
    <source>
        <dbReference type="Proteomes" id="UP001596513"/>
    </source>
</evidence>
<dbReference type="PANTHER" id="PTHR33478:SF1">
    <property type="entry name" value="EXTRACELLULAR METALLOPROTEINASE MEP"/>
    <property type="match status" value="1"/>
</dbReference>
<keyword evidence="7" id="KW-0732">Signal</keyword>
<dbReference type="EMBL" id="JBHTEK010000001">
    <property type="protein sequence ID" value="MFC7666429.1"/>
    <property type="molecule type" value="Genomic_DNA"/>
</dbReference>
<dbReference type="PANTHER" id="PTHR33478">
    <property type="entry name" value="EXTRACELLULAR METALLOPROTEINASE MEP"/>
    <property type="match status" value="1"/>
</dbReference>
<gene>
    <name evidence="9" type="ORF">ACFQT0_02575</name>
</gene>
<keyword evidence="3" id="KW-0378">Hydrolase</keyword>
<evidence type="ECO:0000256" key="6">
    <source>
        <dbReference type="SAM" id="MobiDB-lite"/>
    </source>
</evidence>
<feature type="chain" id="PRO_5045929000" description="FTP domain-containing protein" evidence="7">
    <location>
        <begin position="24"/>
        <end position="317"/>
    </location>
</feature>
<feature type="compositionally biased region" description="Low complexity" evidence="6">
    <location>
        <begin position="271"/>
        <end position="294"/>
    </location>
</feature>
<accession>A0ABW2U056</accession>
<evidence type="ECO:0000259" key="8">
    <source>
        <dbReference type="Pfam" id="PF07504"/>
    </source>
</evidence>
<feature type="signal peptide" evidence="7">
    <location>
        <begin position="1"/>
        <end position="23"/>
    </location>
</feature>
<proteinExistence type="predicted"/>
<evidence type="ECO:0000256" key="1">
    <source>
        <dbReference type="ARBA" id="ARBA00022670"/>
    </source>
</evidence>
<feature type="compositionally biased region" description="Low complexity" evidence="6">
    <location>
        <begin position="303"/>
        <end position="317"/>
    </location>
</feature>
<sequence length="317" mass="34137">MNKIILFATRMALVMGLLVGNMAAYGQSSGNPDKKPVPQVAVDHIKKHQRELQLANEDVADLVLSSQSVSKHNGVKHLYIQQRYQGIEIYGALTNVNLSKNDQVINLGDRFQKGLVKKIKGNQAKLDAAAAVAAAARHLKLTPKASLTAKEVSRSANRASVFTPGGISLRSIPVKLVYQPMADGQLVLAWEVSIYELDARNWWNVRVDANTGAFLDKDNLVVECNFENDGPAGHPLQASTAEVVPFSFASVAADPTTNAFNVYAIPTETPRTARAPSLARRPPTARPRPWAGTASCPAPRIPSPAATTCTPTKTPTT</sequence>
<evidence type="ECO:0000256" key="5">
    <source>
        <dbReference type="ARBA" id="ARBA00023049"/>
    </source>
</evidence>
<feature type="region of interest" description="Disordered" evidence="6">
    <location>
        <begin position="271"/>
        <end position="317"/>
    </location>
</feature>
<keyword evidence="4" id="KW-0862">Zinc</keyword>
<feature type="domain" description="FTP" evidence="8">
    <location>
        <begin position="60"/>
        <end position="110"/>
    </location>
</feature>
<evidence type="ECO:0000256" key="4">
    <source>
        <dbReference type="ARBA" id="ARBA00022833"/>
    </source>
</evidence>
<comment type="caution">
    <text evidence="9">The sequence shown here is derived from an EMBL/GenBank/DDBJ whole genome shotgun (WGS) entry which is preliminary data.</text>
</comment>
<dbReference type="InterPro" id="IPR050371">
    <property type="entry name" value="Fungal_virulence_M36"/>
</dbReference>
<protein>
    <recommendedName>
        <fullName evidence="8">FTP domain-containing protein</fullName>
    </recommendedName>
</protein>
<dbReference type="InterPro" id="IPR011096">
    <property type="entry name" value="FTP_domain"/>
</dbReference>
<keyword evidence="10" id="KW-1185">Reference proteome</keyword>
<evidence type="ECO:0000256" key="7">
    <source>
        <dbReference type="SAM" id="SignalP"/>
    </source>
</evidence>
<dbReference type="RefSeq" id="WP_380200131.1">
    <property type="nucleotide sequence ID" value="NZ_JBHTEK010000001.1"/>
</dbReference>
<name>A0ABW2U056_9BACT</name>
<keyword evidence="1" id="KW-0645">Protease</keyword>
<organism evidence="9 10">
    <name type="scientific">Hymenobacter humi</name>
    <dbReference type="NCBI Taxonomy" id="1411620"/>
    <lineage>
        <taxon>Bacteria</taxon>
        <taxon>Pseudomonadati</taxon>
        <taxon>Bacteroidota</taxon>
        <taxon>Cytophagia</taxon>
        <taxon>Cytophagales</taxon>
        <taxon>Hymenobacteraceae</taxon>
        <taxon>Hymenobacter</taxon>
    </lineage>
</organism>
<evidence type="ECO:0000256" key="3">
    <source>
        <dbReference type="ARBA" id="ARBA00022801"/>
    </source>
</evidence>
<dbReference type="Pfam" id="PF07504">
    <property type="entry name" value="FTP"/>
    <property type="match status" value="1"/>
</dbReference>
<dbReference type="Proteomes" id="UP001596513">
    <property type="component" value="Unassembled WGS sequence"/>
</dbReference>